<reference evidence="2" key="1">
    <citation type="journal article" date="2023" name="G3 (Bethesda)">
        <title>Genome assembly and association tests identify interacting loci associated with vigor, precocity, and sex in interspecific pistachio rootstocks.</title>
        <authorList>
            <person name="Palmer W."/>
            <person name="Jacygrad E."/>
            <person name="Sagayaradj S."/>
            <person name="Cavanaugh K."/>
            <person name="Han R."/>
            <person name="Bertier L."/>
            <person name="Beede B."/>
            <person name="Kafkas S."/>
            <person name="Golino D."/>
            <person name="Preece J."/>
            <person name="Michelmore R."/>
        </authorList>
    </citation>
    <scope>NUCLEOTIDE SEQUENCE [LARGE SCALE GENOMIC DNA]</scope>
</reference>
<gene>
    <name evidence="1" type="ORF">Pint_28518</name>
</gene>
<organism evidence="1 2">
    <name type="scientific">Pistacia integerrima</name>
    <dbReference type="NCBI Taxonomy" id="434235"/>
    <lineage>
        <taxon>Eukaryota</taxon>
        <taxon>Viridiplantae</taxon>
        <taxon>Streptophyta</taxon>
        <taxon>Embryophyta</taxon>
        <taxon>Tracheophyta</taxon>
        <taxon>Spermatophyta</taxon>
        <taxon>Magnoliopsida</taxon>
        <taxon>eudicotyledons</taxon>
        <taxon>Gunneridae</taxon>
        <taxon>Pentapetalae</taxon>
        <taxon>rosids</taxon>
        <taxon>malvids</taxon>
        <taxon>Sapindales</taxon>
        <taxon>Anacardiaceae</taxon>
        <taxon>Pistacia</taxon>
    </lineage>
</organism>
<dbReference type="Proteomes" id="UP001163603">
    <property type="component" value="Chromosome 5"/>
</dbReference>
<evidence type="ECO:0000313" key="2">
    <source>
        <dbReference type="Proteomes" id="UP001163603"/>
    </source>
</evidence>
<keyword evidence="2" id="KW-1185">Reference proteome</keyword>
<evidence type="ECO:0000313" key="1">
    <source>
        <dbReference type="EMBL" id="KAJ0040546.1"/>
    </source>
</evidence>
<comment type="caution">
    <text evidence="1">The sequence shown here is derived from an EMBL/GenBank/DDBJ whole genome shotgun (WGS) entry which is preliminary data.</text>
</comment>
<sequence>MSSTTKVILTSCDDKTCDGKSCRGKSFEIDKALARKSMMITQAMDEHGAGNVFPLHNVDSNMLGMVVLYMEYYHHYEILSLSIDRDFDDLYGRKTKFAVDADAAAAAAVAAAADADRAFGEVQFKRSAAKVEFKNWEATFVMVDRDTLFGFIRAADYLDIPRLLALSKKAFFDRFSWDIEIPDDISVIFDNMFESGISYDLD</sequence>
<protein>
    <submittedName>
        <fullName evidence="1">Uncharacterized protein</fullName>
    </submittedName>
</protein>
<proteinExistence type="predicted"/>
<name>A0ACC0YTE5_9ROSI</name>
<accession>A0ACC0YTE5</accession>
<dbReference type="EMBL" id="CM047740">
    <property type="protein sequence ID" value="KAJ0040546.1"/>
    <property type="molecule type" value="Genomic_DNA"/>
</dbReference>